<evidence type="ECO:0000313" key="3">
    <source>
        <dbReference type="EMBL" id="KAF0299677.1"/>
    </source>
</evidence>
<protein>
    <submittedName>
        <fullName evidence="3">Uncharacterized protein</fullName>
    </submittedName>
</protein>
<evidence type="ECO:0000256" key="1">
    <source>
        <dbReference type="SAM" id="Coils"/>
    </source>
</evidence>
<evidence type="ECO:0000313" key="4">
    <source>
        <dbReference type="EMBL" id="KAF0303454.1"/>
    </source>
</evidence>
<gene>
    <name evidence="4" type="ORF">FJT64_024572</name>
    <name evidence="3" type="ORF">FJT64_027627</name>
</gene>
<feature type="coiled-coil region" evidence="1">
    <location>
        <begin position="88"/>
        <end position="129"/>
    </location>
</feature>
<feature type="region of interest" description="Disordered" evidence="2">
    <location>
        <begin position="1"/>
        <end position="41"/>
    </location>
</feature>
<feature type="compositionally biased region" description="Basic and acidic residues" evidence="2">
    <location>
        <begin position="12"/>
        <end position="24"/>
    </location>
</feature>
<keyword evidence="1" id="KW-0175">Coiled coil</keyword>
<proteinExistence type="predicted"/>
<dbReference type="OrthoDB" id="6356316at2759"/>
<organism evidence="3 5">
    <name type="scientific">Amphibalanus amphitrite</name>
    <name type="common">Striped barnacle</name>
    <name type="synonym">Balanus amphitrite</name>
    <dbReference type="NCBI Taxonomy" id="1232801"/>
    <lineage>
        <taxon>Eukaryota</taxon>
        <taxon>Metazoa</taxon>
        <taxon>Ecdysozoa</taxon>
        <taxon>Arthropoda</taxon>
        <taxon>Crustacea</taxon>
        <taxon>Multicrustacea</taxon>
        <taxon>Cirripedia</taxon>
        <taxon>Thoracica</taxon>
        <taxon>Thoracicalcarea</taxon>
        <taxon>Balanomorpha</taxon>
        <taxon>Balanoidea</taxon>
        <taxon>Balanidae</taxon>
        <taxon>Amphibalaninae</taxon>
        <taxon>Amphibalanus</taxon>
    </lineage>
</organism>
<reference evidence="3 5" key="1">
    <citation type="submission" date="2019-07" db="EMBL/GenBank/DDBJ databases">
        <title>Draft genome assembly of a fouling barnacle, Amphibalanus amphitrite (Darwin, 1854): The first reference genome for Thecostraca.</title>
        <authorList>
            <person name="Kim W."/>
        </authorList>
    </citation>
    <scope>NUCLEOTIDE SEQUENCE [LARGE SCALE GENOMIC DNA]</scope>
    <source>
        <strain evidence="3">SNU_AA5</strain>
        <tissue evidence="3">Soma without cirri and trophi</tissue>
    </source>
</reference>
<sequence length="295" mass="33955">MGRNKRKTVSPLHKDGGKNPRTADVDDDGSSQAGQDGDGDVDVITDLKEFIRSENARNSKSLAEEIRRHNDERMTALETSLSFALTTNETLAKRLGEVEQRAQQADKNYRHQAERLAVMEEQLDQLQQREMHGWLVFSGPATARVPRSSRGEDTARQLRDLIQSLMNYDLDMSQIGEVQRDERQIRVHFTTVAAGSDRFFLVRNKTRLRGTGLYIRERLTPFRQWLFNELMKLKRNSLISTVFTREGTVFVVTSQHDRPRPVRSEAALERLWRHLAEQSANQRIEASHSPRDALF</sequence>
<dbReference type="EMBL" id="VIIS01000944">
    <property type="protein sequence ID" value="KAF0303454.1"/>
    <property type="molecule type" value="Genomic_DNA"/>
</dbReference>
<accession>A0A6A4VUF5</accession>
<dbReference type="AlphaFoldDB" id="A0A6A4VUF5"/>
<evidence type="ECO:0000313" key="5">
    <source>
        <dbReference type="Proteomes" id="UP000440578"/>
    </source>
</evidence>
<name>A0A6A4VUF5_AMPAM</name>
<dbReference type="EMBL" id="VIIS01001341">
    <property type="protein sequence ID" value="KAF0299677.1"/>
    <property type="molecule type" value="Genomic_DNA"/>
</dbReference>
<keyword evidence="5" id="KW-1185">Reference proteome</keyword>
<evidence type="ECO:0000256" key="2">
    <source>
        <dbReference type="SAM" id="MobiDB-lite"/>
    </source>
</evidence>
<dbReference type="Proteomes" id="UP000440578">
    <property type="component" value="Unassembled WGS sequence"/>
</dbReference>
<comment type="caution">
    <text evidence="3">The sequence shown here is derived from an EMBL/GenBank/DDBJ whole genome shotgun (WGS) entry which is preliminary data.</text>
</comment>